<dbReference type="PANTHER" id="PTHR24422:SF10">
    <property type="entry name" value="CHEMOTAXIS PROTEIN METHYLTRANSFERASE 2"/>
    <property type="match status" value="1"/>
</dbReference>
<evidence type="ECO:0000259" key="4">
    <source>
        <dbReference type="PROSITE" id="PS50112"/>
    </source>
</evidence>
<evidence type="ECO:0000259" key="6">
    <source>
        <dbReference type="PROSITE" id="PS50192"/>
    </source>
</evidence>
<dbReference type="GO" id="GO:0016020">
    <property type="term" value="C:membrane"/>
    <property type="evidence" value="ECO:0007669"/>
    <property type="project" value="InterPro"/>
</dbReference>
<dbReference type="Proteomes" id="UP000249577">
    <property type="component" value="Unassembled WGS sequence"/>
</dbReference>
<gene>
    <name evidence="7" type="ORF">DI565_19005</name>
</gene>
<dbReference type="PROSITE" id="PS50111">
    <property type="entry name" value="CHEMOTAXIS_TRANSDUC_2"/>
    <property type="match status" value="1"/>
</dbReference>
<evidence type="ECO:0000313" key="7">
    <source>
        <dbReference type="EMBL" id="PZQ10881.1"/>
    </source>
</evidence>
<feature type="domain" description="PAC" evidence="5">
    <location>
        <begin position="204"/>
        <end position="256"/>
    </location>
</feature>
<dbReference type="InterPro" id="IPR013655">
    <property type="entry name" value="PAS_fold_3"/>
</dbReference>
<dbReference type="InterPro" id="IPR004090">
    <property type="entry name" value="Chemotax_Me-accpt_rcpt"/>
</dbReference>
<dbReference type="SMART" id="SM00283">
    <property type="entry name" value="MA"/>
    <property type="match status" value="1"/>
</dbReference>
<dbReference type="InterPro" id="IPR000727">
    <property type="entry name" value="T_SNARE_dom"/>
</dbReference>
<evidence type="ECO:0000256" key="1">
    <source>
        <dbReference type="ARBA" id="ARBA00029447"/>
    </source>
</evidence>
<dbReference type="InterPro" id="IPR000014">
    <property type="entry name" value="PAS"/>
</dbReference>
<evidence type="ECO:0000259" key="3">
    <source>
        <dbReference type="PROSITE" id="PS50111"/>
    </source>
</evidence>
<evidence type="ECO:0000259" key="5">
    <source>
        <dbReference type="PROSITE" id="PS50113"/>
    </source>
</evidence>
<dbReference type="PROSITE" id="PS50113">
    <property type="entry name" value="PAC"/>
    <property type="match status" value="2"/>
</dbReference>
<dbReference type="PROSITE" id="PS50192">
    <property type="entry name" value="T_SNARE"/>
    <property type="match status" value="1"/>
</dbReference>
<evidence type="ECO:0000313" key="8">
    <source>
        <dbReference type="Proteomes" id="UP000249577"/>
    </source>
</evidence>
<dbReference type="InterPro" id="IPR035965">
    <property type="entry name" value="PAS-like_dom_sf"/>
</dbReference>
<dbReference type="SUPFAM" id="SSF55785">
    <property type="entry name" value="PYP-like sensor domain (PAS domain)"/>
    <property type="match status" value="2"/>
</dbReference>
<dbReference type="CDD" id="cd00130">
    <property type="entry name" value="PAS"/>
    <property type="match status" value="2"/>
</dbReference>
<dbReference type="Gene3D" id="1.10.287.950">
    <property type="entry name" value="Methyl-accepting chemotaxis protein"/>
    <property type="match status" value="1"/>
</dbReference>
<comment type="similarity">
    <text evidence="1">Belongs to the methyl-accepting chemotaxis (MCP) protein family.</text>
</comment>
<dbReference type="InterPro" id="IPR000700">
    <property type="entry name" value="PAS-assoc_C"/>
</dbReference>
<dbReference type="Gene3D" id="3.30.450.20">
    <property type="entry name" value="PAS domain"/>
    <property type="match status" value="2"/>
</dbReference>
<proteinExistence type="inferred from homology"/>
<dbReference type="AlphaFoldDB" id="A0A2W5K294"/>
<dbReference type="GO" id="GO:0004888">
    <property type="term" value="F:transmembrane signaling receptor activity"/>
    <property type="evidence" value="ECO:0007669"/>
    <property type="project" value="InterPro"/>
</dbReference>
<dbReference type="PANTHER" id="PTHR24422">
    <property type="entry name" value="CHEMOTAXIS PROTEIN METHYLTRANSFERASE"/>
    <property type="match status" value="1"/>
</dbReference>
<dbReference type="SUPFAM" id="SSF58104">
    <property type="entry name" value="Methyl-accepting chemotaxis protein (MCP) signaling domain"/>
    <property type="match status" value="1"/>
</dbReference>
<dbReference type="Pfam" id="PF08447">
    <property type="entry name" value="PAS_3"/>
    <property type="match status" value="2"/>
</dbReference>
<keyword evidence="2" id="KW-0807">Transducer</keyword>
<dbReference type="SMART" id="SM00086">
    <property type="entry name" value="PAC"/>
    <property type="match status" value="2"/>
</dbReference>
<feature type="domain" description="PAS" evidence="4">
    <location>
        <begin position="8"/>
        <end position="53"/>
    </location>
</feature>
<dbReference type="InterPro" id="IPR004089">
    <property type="entry name" value="MCPsignal_dom"/>
</dbReference>
<sequence length="493" mass="52626">MKLFTFGSEEKAKLAALGRSQAVIEFSPEGVVLSANERFLSLLGYHLGEVVGQRHAIFVDPMEQSSDDYRAFWDSLRSGAFHAGEFRRIGKGGRQVWLQASYNPIRDKTGSVLKVVKFAIDATEQKRRSLDWEGQVAALNRSQAVIEFELDGSIIWANDNFLSALGYRLDEIKGRHHSMFVEEAHRASRDYDQFWQALRRGEYQAGEFRRIGKGGREVFIQASYNPILGGDGKPTKVVKFSSDVTAQVEARRRIEAGQVSIGAGLDSILDAVSEATEQAGVAAQEVGGVNDSVQAVAAASEELATSVAEISSKVGSASSISTEAVSQARETNAIVAGLSSAADRIGEVVMLIRGIAEQTNLLALNATIEAARAGDAGRGFAIVASEVKNLAEQTAKATEQIGAQISDSQNMATKAVTAIESIAGTIARINEISVAIASAVEQQSGVTREISVSMQVASQGVSAISGRMKDIAGSTGKVEVATREVRQAARALM</sequence>
<accession>A0A2W5K294</accession>
<name>A0A2W5K294_ANCNO</name>
<protein>
    <submittedName>
        <fullName evidence="7">Chemotaxis protein</fullName>
    </submittedName>
</protein>
<dbReference type="PROSITE" id="PS50112">
    <property type="entry name" value="PAS"/>
    <property type="match status" value="2"/>
</dbReference>
<comment type="caution">
    <text evidence="7">The sequence shown here is derived from an EMBL/GenBank/DDBJ whole genome shotgun (WGS) entry which is preliminary data.</text>
</comment>
<feature type="domain" description="PAC" evidence="5">
    <location>
        <begin position="82"/>
        <end position="134"/>
    </location>
</feature>
<feature type="domain" description="T-SNARE coiled-coil homology" evidence="6">
    <location>
        <begin position="409"/>
        <end position="471"/>
    </location>
</feature>
<reference evidence="7 8" key="1">
    <citation type="submission" date="2017-08" db="EMBL/GenBank/DDBJ databases">
        <title>Infants hospitalized years apart are colonized by the same room-sourced microbial strains.</title>
        <authorList>
            <person name="Brooks B."/>
            <person name="Olm M.R."/>
            <person name="Firek B.A."/>
            <person name="Baker R."/>
            <person name="Thomas B.C."/>
            <person name="Morowitz M.J."/>
            <person name="Banfield J.F."/>
        </authorList>
    </citation>
    <scope>NUCLEOTIDE SEQUENCE [LARGE SCALE GENOMIC DNA]</scope>
    <source>
        <strain evidence="7">S2_005_003_R2_43</strain>
    </source>
</reference>
<feature type="domain" description="PAS" evidence="4">
    <location>
        <begin position="145"/>
        <end position="201"/>
    </location>
</feature>
<feature type="domain" description="Methyl-accepting transducer" evidence="3">
    <location>
        <begin position="257"/>
        <end position="479"/>
    </location>
</feature>
<dbReference type="Pfam" id="PF00015">
    <property type="entry name" value="MCPsignal"/>
    <property type="match status" value="1"/>
</dbReference>
<dbReference type="InterPro" id="IPR001610">
    <property type="entry name" value="PAC"/>
</dbReference>
<dbReference type="InterPro" id="IPR050903">
    <property type="entry name" value="Bact_Chemotaxis_MeTrfase"/>
</dbReference>
<dbReference type="EMBL" id="QFPN01000013">
    <property type="protein sequence ID" value="PZQ10881.1"/>
    <property type="molecule type" value="Genomic_DNA"/>
</dbReference>
<dbReference type="GO" id="GO:0007165">
    <property type="term" value="P:signal transduction"/>
    <property type="evidence" value="ECO:0007669"/>
    <property type="project" value="UniProtKB-KW"/>
</dbReference>
<dbReference type="NCBIfam" id="TIGR00229">
    <property type="entry name" value="sensory_box"/>
    <property type="match status" value="2"/>
</dbReference>
<organism evidence="7 8">
    <name type="scientific">Ancylobacter novellus</name>
    <name type="common">Thiobacillus novellus</name>
    <dbReference type="NCBI Taxonomy" id="921"/>
    <lineage>
        <taxon>Bacteria</taxon>
        <taxon>Pseudomonadati</taxon>
        <taxon>Pseudomonadota</taxon>
        <taxon>Alphaproteobacteria</taxon>
        <taxon>Hyphomicrobiales</taxon>
        <taxon>Xanthobacteraceae</taxon>
        <taxon>Ancylobacter</taxon>
    </lineage>
</organism>
<dbReference type="GO" id="GO:0006935">
    <property type="term" value="P:chemotaxis"/>
    <property type="evidence" value="ECO:0007669"/>
    <property type="project" value="InterPro"/>
</dbReference>
<dbReference type="PRINTS" id="PR00260">
    <property type="entry name" value="CHEMTRNSDUCR"/>
</dbReference>
<evidence type="ECO:0000256" key="2">
    <source>
        <dbReference type="PROSITE-ProRule" id="PRU00284"/>
    </source>
</evidence>